<organism evidence="2 3">
    <name type="scientific">Aspergillus pseudoustus</name>
    <dbReference type="NCBI Taxonomy" id="1810923"/>
    <lineage>
        <taxon>Eukaryota</taxon>
        <taxon>Fungi</taxon>
        <taxon>Dikarya</taxon>
        <taxon>Ascomycota</taxon>
        <taxon>Pezizomycotina</taxon>
        <taxon>Eurotiomycetes</taxon>
        <taxon>Eurotiomycetidae</taxon>
        <taxon>Eurotiales</taxon>
        <taxon>Aspergillaceae</taxon>
        <taxon>Aspergillus</taxon>
        <taxon>Aspergillus subgen. Nidulantes</taxon>
    </lineage>
</organism>
<protein>
    <recommendedName>
        <fullName evidence="1">DUF7924 domain-containing protein</fullName>
    </recommendedName>
</protein>
<reference evidence="2 3" key="1">
    <citation type="submission" date="2024-07" db="EMBL/GenBank/DDBJ databases">
        <title>Section-level genome sequencing and comparative genomics of Aspergillus sections Usti and Cavernicolus.</title>
        <authorList>
            <consortium name="Lawrence Berkeley National Laboratory"/>
            <person name="Nybo J.L."/>
            <person name="Vesth T.C."/>
            <person name="Theobald S."/>
            <person name="Frisvad J.C."/>
            <person name="Larsen T.O."/>
            <person name="Kjaerboelling I."/>
            <person name="Rothschild-Mancinelli K."/>
            <person name="Lyhne E.K."/>
            <person name="Kogle M.E."/>
            <person name="Barry K."/>
            <person name="Clum A."/>
            <person name="Na H."/>
            <person name="Ledsgaard L."/>
            <person name="Lin J."/>
            <person name="Lipzen A."/>
            <person name="Kuo A."/>
            <person name="Riley R."/>
            <person name="Mondo S."/>
            <person name="Labutti K."/>
            <person name="Haridas S."/>
            <person name="Pangalinan J."/>
            <person name="Salamov A.A."/>
            <person name="Simmons B.A."/>
            <person name="Magnuson J.K."/>
            <person name="Chen J."/>
            <person name="Drula E."/>
            <person name="Henrissat B."/>
            <person name="Wiebenga A."/>
            <person name="Lubbers R.J."/>
            <person name="Gomes A.C."/>
            <person name="Makela M.R."/>
            <person name="Stajich J."/>
            <person name="Grigoriev I.V."/>
            <person name="Mortensen U.H."/>
            <person name="De Vries R.P."/>
            <person name="Baker S.E."/>
            <person name="Andersen M.R."/>
        </authorList>
    </citation>
    <scope>NUCLEOTIDE SEQUENCE [LARGE SCALE GENOMIC DNA]</scope>
    <source>
        <strain evidence="2 3">CBS 123904</strain>
    </source>
</reference>
<feature type="domain" description="DUF7924" evidence="1">
    <location>
        <begin position="2"/>
        <end position="120"/>
    </location>
</feature>
<evidence type="ECO:0000313" key="2">
    <source>
        <dbReference type="EMBL" id="KAL2848152.1"/>
    </source>
</evidence>
<dbReference type="Proteomes" id="UP001610446">
    <property type="component" value="Unassembled WGS sequence"/>
</dbReference>
<keyword evidence="3" id="KW-1185">Reference proteome</keyword>
<name>A0ABR4K774_9EURO</name>
<dbReference type="Pfam" id="PF25545">
    <property type="entry name" value="DUF7924"/>
    <property type="match status" value="1"/>
</dbReference>
<dbReference type="InterPro" id="IPR057684">
    <property type="entry name" value="DUF7924"/>
</dbReference>
<comment type="caution">
    <text evidence="2">The sequence shown here is derived from an EMBL/GenBank/DDBJ whole genome shotgun (WGS) entry which is preliminary data.</text>
</comment>
<dbReference type="PANTHER" id="PTHR42470">
    <property type="entry name" value="VAST DOMAIN-CONTAINING PROTEIN"/>
    <property type="match status" value="1"/>
</dbReference>
<proteinExistence type="predicted"/>
<sequence>MFTPKQLERLELFIRHPDEISHFRRMAGMFFPFMVSEVKSENMPFSLADRAILNPIGVCRRGIVNLFKIVSREAELHQQFLGFLIVHNILNVNIYAHYLIITERQVTFHHRLIQHIFLSEIIGDEK</sequence>
<accession>A0ABR4K774</accession>
<evidence type="ECO:0000259" key="1">
    <source>
        <dbReference type="Pfam" id="PF25545"/>
    </source>
</evidence>
<evidence type="ECO:0000313" key="3">
    <source>
        <dbReference type="Proteomes" id="UP001610446"/>
    </source>
</evidence>
<dbReference type="PANTHER" id="PTHR42470:SF2">
    <property type="match status" value="1"/>
</dbReference>
<gene>
    <name evidence="2" type="ORF">BJY01DRAFT_246478</name>
</gene>
<dbReference type="EMBL" id="JBFXLU010000051">
    <property type="protein sequence ID" value="KAL2848152.1"/>
    <property type="molecule type" value="Genomic_DNA"/>
</dbReference>